<dbReference type="GO" id="GO:0000976">
    <property type="term" value="F:transcription cis-regulatory region binding"/>
    <property type="evidence" value="ECO:0007669"/>
    <property type="project" value="TreeGrafter"/>
</dbReference>
<dbReference type="GO" id="GO:0003700">
    <property type="term" value="F:DNA-binding transcription factor activity"/>
    <property type="evidence" value="ECO:0007669"/>
    <property type="project" value="TreeGrafter"/>
</dbReference>
<dbReference type="InterPro" id="IPR001647">
    <property type="entry name" value="HTH_TetR"/>
</dbReference>
<dbReference type="Proteomes" id="UP000465031">
    <property type="component" value="Chromosome"/>
</dbReference>
<name>A0AAE6RMA7_9MICO</name>
<dbReference type="PANTHER" id="PTHR30055">
    <property type="entry name" value="HTH-TYPE TRANSCRIPTIONAL REGULATOR RUTR"/>
    <property type="match status" value="1"/>
</dbReference>
<dbReference type="Pfam" id="PF00440">
    <property type="entry name" value="TetR_N"/>
    <property type="match status" value="1"/>
</dbReference>
<dbReference type="EMBL" id="CP047186">
    <property type="protein sequence ID" value="QHC56911.1"/>
    <property type="molecule type" value="Genomic_DNA"/>
</dbReference>
<accession>A0AAE6RMA7</accession>
<dbReference type="InterPro" id="IPR009057">
    <property type="entry name" value="Homeodomain-like_sf"/>
</dbReference>
<dbReference type="Gene3D" id="1.10.357.10">
    <property type="entry name" value="Tetracycline Repressor, domain 2"/>
    <property type="match status" value="1"/>
</dbReference>
<dbReference type="AlphaFoldDB" id="A0AAE6RMA7"/>
<sequence length="236" mass="26179">MPRHTSPTRRPSTVDSPAERPRDEATGRAAQSRTTLLATAERLFAEHGIVAVSNRQISEAAGQGNNSAVGYHFGTKLDLVQAVARRHTDDIDHRREEMAVRAAGSTDVRDWVDCMVRPTTDHLDSLEQPTWYGRFVAQLITDPALTEVVQQEALETRSLQRVLEGLERCRPDLPADVRIERDDMARQLIVHTVADRERALANGRPTPRTTWSAAATGLVDAITGLWLAPWTSSDES</sequence>
<feature type="compositionally biased region" description="Basic and acidic residues" evidence="4">
    <location>
        <begin position="17"/>
        <end position="26"/>
    </location>
</feature>
<feature type="domain" description="PsrA tetracyclin repressor-like C-terminal" evidence="6">
    <location>
        <begin position="113"/>
        <end position="224"/>
    </location>
</feature>
<keyword evidence="2" id="KW-0238">DNA-binding</keyword>
<evidence type="ECO:0000313" key="8">
    <source>
        <dbReference type="Proteomes" id="UP000465031"/>
    </source>
</evidence>
<dbReference type="Pfam" id="PF17939">
    <property type="entry name" value="TetR_C_30"/>
    <property type="match status" value="1"/>
</dbReference>
<dbReference type="PANTHER" id="PTHR30055:SF234">
    <property type="entry name" value="HTH-TYPE TRANSCRIPTIONAL REGULATOR BETI"/>
    <property type="match status" value="1"/>
</dbReference>
<feature type="domain" description="HTH tetR-type" evidence="5">
    <location>
        <begin position="36"/>
        <end position="83"/>
    </location>
</feature>
<dbReference type="KEGG" id="rte:GSU10_03590"/>
<evidence type="ECO:0000256" key="3">
    <source>
        <dbReference type="ARBA" id="ARBA00023163"/>
    </source>
</evidence>
<dbReference type="SUPFAM" id="SSF46689">
    <property type="entry name" value="Homeodomain-like"/>
    <property type="match status" value="1"/>
</dbReference>
<gene>
    <name evidence="7" type="ORF">GSU10_03590</name>
</gene>
<evidence type="ECO:0000259" key="6">
    <source>
        <dbReference type="Pfam" id="PF17939"/>
    </source>
</evidence>
<reference evidence="8" key="1">
    <citation type="submission" date="2019-12" db="EMBL/GenBank/DDBJ databases">
        <title>Complete and draft genome sequences of new strains and members of some known species of the genus Rathayibacter isolated from plants.</title>
        <authorList>
            <person name="Tarlachkov S.V."/>
            <person name="Starodumova I.P."/>
            <person name="Dorofeeva L.V."/>
            <person name="Prisyazhnaya N.V."/>
            <person name="Leyn S."/>
            <person name="Zlamal J."/>
            <person name="Elan M."/>
            <person name="Osterman A.L."/>
            <person name="Nadler S."/>
            <person name="Subbotin S.A."/>
            <person name="Evtushenko L.I."/>
        </authorList>
    </citation>
    <scope>NUCLEOTIDE SEQUENCE [LARGE SCALE GENOMIC DNA]</scope>
    <source>
        <strain evidence="8">VKM Ac-2761</strain>
    </source>
</reference>
<evidence type="ECO:0000259" key="5">
    <source>
        <dbReference type="Pfam" id="PF00440"/>
    </source>
</evidence>
<keyword evidence="1" id="KW-0805">Transcription regulation</keyword>
<proteinExistence type="predicted"/>
<keyword evidence="3" id="KW-0804">Transcription</keyword>
<dbReference type="InterPro" id="IPR041586">
    <property type="entry name" value="PsrA_TetR_C"/>
</dbReference>
<evidence type="ECO:0000256" key="2">
    <source>
        <dbReference type="ARBA" id="ARBA00023125"/>
    </source>
</evidence>
<feature type="region of interest" description="Disordered" evidence="4">
    <location>
        <begin position="1"/>
        <end position="32"/>
    </location>
</feature>
<evidence type="ECO:0000256" key="1">
    <source>
        <dbReference type="ARBA" id="ARBA00023015"/>
    </source>
</evidence>
<organism evidence="7 8">
    <name type="scientific">Rathayibacter tanaceti</name>
    <dbReference type="NCBI Taxonomy" id="1671680"/>
    <lineage>
        <taxon>Bacteria</taxon>
        <taxon>Bacillati</taxon>
        <taxon>Actinomycetota</taxon>
        <taxon>Actinomycetes</taxon>
        <taxon>Micrococcales</taxon>
        <taxon>Microbacteriaceae</taxon>
        <taxon>Rathayibacter</taxon>
    </lineage>
</organism>
<protein>
    <submittedName>
        <fullName evidence="7">TetR family transcriptional regulator</fullName>
    </submittedName>
</protein>
<evidence type="ECO:0000313" key="7">
    <source>
        <dbReference type="EMBL" id="QHC56911.1"/>
    </source>
</evidence>
<evidence type="ECO:0000256" key="4">
    <source>
        <dbReference type="SAM" id="MobiDB-lite"/>
    </source>
</evidence>
<dbReference type="InterPro" id="IPR050109">
    <property type="entry name" value="HTH-type_TetR-like_transc_reg"/>
</dbReference>